<dbReference type="CDD" id="cd06853">
    <property type="entry name" value="GT_WecA_like"/>
    <property type="match status" value="1"/>
</dbReference>
<evidence type="ECO:0000256" key="10">
    <source>
        <dbReference type="ARBA" id="ARBA00023136"/>
    </source>
</evidence>
<gene>
    <name evidence="12" type="primary">wecA</name>
    <name evidence="14" type="ORF">Thini_3451</name>
</gene>
<evidence type="ECO:0000256" key="2">
    <source>
        <dbReference type="ARBA" id="ARBA00022475"/>
    </source>
</evidence>
<keyword evidence="15" id="KW-1185">Reference proteome</keyword>
<dbReference type="Pfam" id="PF00953">
    <property type="entry name" value="Glycos_transf_4"/>
    <property type="match status" value="1"/>
</dbReference>
<dbReference type="Proteomes" id="UP000005317">
    <property type="component" value="Unassembled WGS sequence"/>
</dbReference>
<feature type="transmembrane region" description="Helical" evidence="12">
    <location>
        <begin position="42"/>
        <end position="62"/>
    </location>
</feature>
<protein>
    <recommendedName>
        <fullName evidence="12">Undecaprenyl-phosphate alpha-N-acetylglucosaminyl 1-phosphate transferase</fullName>
        <ecNumber evidence="12">2.7.8.33</ecNumber>
    </recommendedName>
    <alternativeName>
        <fullName evidence="12">UDP-GlcNAc:undecaprenyl-phosphate GlcNAc-1-phosphate transferase</fullName>
    </alternativeName>
    <alternativeName>
        <fullName evidence="12">Undecaprenyl-phosphate GlcNAc-1-phosphate transferase</fullName>
    </alternativeName>
</protein>
<reference evidence="15" key="1">
    <citation type="journal article" date="2011" name="Stand. Genomic Sci.">
        <title>Genome sequence of the filamentous, gliding Thiothrix nivea neotype strain (JP2(T)).</title>
        <authorList>
            <person name="Lapidus A."/>
            <person name="Nolan M."/>
            <person name="Lucas S."/>
            <person name="Glavina Del Rio T."/>
            <person name="Tice H."/>
            <person name="Cheng J.F."/>
            <person name="Tapia R."/>
            <person name="Han C."/>
            <person name="Goodwin L."/>
            <person name="Pitluck S."/>
            <person name="Liolios K."/>
            <person name="Pagani I."/>
            <person name="Ivanova N."/>
            <person name="Huntemann M."/>
            <person name="Mavromatis K."/>
            <person name="Mikhailova N."/>
            <person name="Pati A."/>
            <person name="Chen A."/>
            <person name="Palaniappan K."/>
            <person name="Land M."/>
            <person name="Brambilla E.M."/>
            <person name="Rohde M."/>
            <person name="Abt B."/>
            <person name="Verbarg S."/>
            <person name="Goker M."/>
            <person name="Bristow J."/>
            <person name="Eisen J.A."/>
            <person name="Markowitz V."/>
            <person name="Hugenholtz P."/>
            <person name="Kyrpides N.C."/>
            <person name="Klenk H.P."/>
            <person name="Woyke T."/>
        </authorList>
    </citation>
    <scope>NUCLEOTIDE SEQUENCE [LARGE SCALE GENOMIC DNA]</scope>
    <source>
        <strain evidence="15">ATCC 35100 / DSM 5205 / JP2</strain>
    </source>
</reference>
<dbReference type="PANTHER" id="PTHR22926">
    <property type="entry name" value="PHOSPHO-N-ACETYLMURAMOYL-PENTAPEPTIDE-TRANSFERASE"/>
    <property type="match status" value="1"/>
</dbReference>
<comment type="similarity">
    <text evidence="12">Belongs to the glycosyltransferase 4 family. WecA subfamily.</text>
</comment>
<dbReference type="OrthoDB" id="9783652at2"/>
<sequence precursor="true">MMLTLSLMTSLFVTWIALRVLKPVAARACLLDLPSGRKQHTGAVPLIGGISIFLGIASAIMVNYPTDTSVTTWLLCALGIVLLGVGDDAEDLSVKLRIAMQILLTLALCIGTGLSLDHLGNLLGPGNIDLGIASYPFTIIIVLGIINAFNMIDGIDGLLGSVTMGTLLSLVMLFNLPAHAAELTICSVFIAALIPYLLNNLVLPPFKQKIFMGDAGSMLIGLSISWLLIEGTQDPSTPAFRPVTALWLIALPIMDMVRVILQRLREGKSPFAAGRDHLHHLLLNSGLGKGATLIAMSLLAFALAAVGVISERMQISESEMFYGFLLTFLAYLLVLAPLAKAEKDCLIRWLEEKSFTQTARKILARYGSN</sequence>
<evidence type="ECO:0000256" key="9">
    <source>
        <dbReference type="ARBA" id="ARBA00022989"/>
    </source>
</evidence>
<comment type="pathway">
    <text evidence="12">Bacterial outer membrane biogenesis; LPS O-antigen biosynthesis.</text>
</comment>
<dbReference type="GO" id="GO:0016757">
    <property type="term" value="F:glycosyltransferase activity"/>
    <property type="evidence" value="ECO:0007669"/>
    <property type="project" value="UniProtKB-KW"/>
</dbReference>
<dbReference type="EMBL" id="JH651384">
    <property type="protein sequence ID" value="EIJ35963.1"/>
    <property type="molecule type" value="Genomic_DNA"/>
</dbReference>
<evidence type="ECO:0000256" key="5">
    <source>
        <dbReference type="ARBA" id="ARBA00022679"/>
    </source>
</evidence>
<keyword evidence="5 12" id="KW-0808">Transferase</keyword>
<keyword evidence="13" id="KW-0479">Metal-binding</keyword>
<feature type="transmembrane region" description="Helical" evidence="12">
    <location>
        <begin position="69"/>
        <end position="86"/>
    </location>
</feature>
<keyword evidence="8 12" id="KW-0448">Lipopolysaccharide biosynthesis</keyword>
<feature type="transmembrane region" description="Helical" evidence="12">
    <location>
        <begin position="321"/>
        <end position="339"/>
    </location>
</feature>
<feature type="transmembrane region" description="Helical" evidence="12">
    <location>
        <begin position="98"/>
        <end position="116"/>
    </location>
</feature>
<dbReference type="EC" id="2.7.8.33" evidence="12"/>
<dbReference type="GO" id="GO:0036380">
    <property type="term" value="F:UDP-N-acetylglucosamine-undecaprenyl-phosphate N-acetylglucosaminephosphotransferase activity"/>
    <property type="evidence" value="ECO:0007669"/>
    <property type="project" value="UniProtKB-UniRule"/>
</dbReference>
<dbReference type="InterPro" id="IPR018480">
    <property type="entry name" value="PNAcMuramoyl-5peptid_Trfase_CS"/>
</dbReference>
<proteinExistence type="inferred from homology"/>
<feature type="binding site" evidence="13">
    <location>
        <position position="150"/>
    </location>
    <ligand>
        <name>Mg(2+)</name>
        <dbReference type="ChEBI" id="CHEBI:18420"/>
    </ligand>
</feature>
<feature type="transmembrane region" description="Helical" evidence="12">
    <location>
        <begin position="128"/>
        <end position="152"/>
    </location>
</feature>
<keyword evidence="7 12" id="KW-0460">Magnesium</keyword>
<dbReference type="GO" id="GO:0009243">
    <property type="term" value="P:O antigen biosynthetic process"/>
    <property type="evidence" value="ECO:0007669"/>
    <property type="project" value="UniProtKB-UniRule"/>
</dbReference>
<evidence type="ECO:0000256" key="13">
    <source>
        <dbReference type="PIRSR" id="PIRSR600715-1"/>
    </source>
</evidence>
<dbReference type="GO" id="GO:0009276">
    <property type="term" value="C:Gram-negative-bacterium-type cell wall"/>
    <property type="evidence" value="ECO:0007669"/>
    <property type="project" value="InterPro"/>
</dbReference>
<evidence type="ECO:0000256" key="3">
    <source>
        <dbReference type="ARBA" id="ARBA00022519"/>
    </source>
</evidence>
<keyword evidence="6 12" id="KW-0812">Transmembrane</keyword>
<dbReference type="GO" id="GO:0000287">
    <property type="term" value="F:magnesium ion binding"/>
    <property type="evidence" value="ECO:0007669"/>
    <property type="project" value="InterPro"/>
</dbReference>
<comment type="catalytic activity">
    <reaction evidence="12">
        <text>di-trans,octa-cis-undecaprenyl phosphate + UDP-N-acetyl-alpha-D-glucosamine = N-acetyl-alpha-D-glucosaminyl-di-trans,octa-cis-undecaprenyl diphosphate + UMP</text>
        <dbReference type="Rhea" id="RHEA:28090"/>
        <dbReference type="ChEBI" id="CHEBI:57705"/>
        <dbReference type="ChEBI" id="CHEBI:57865"/>
        <dbReference type="ChEBI" id="CHEBI:60392"/>
        <dbReference type="ChEBI" id="CHEBI:62959"/>
        <dbReference type="EC" id="2.7.8.33"/>
    </reaction>
</comment>
<evidence type="ECO:0000256" key="8">
    <source>
        <dbReference type="ARBA" id="ARBA00022985"/>
    </source>
</evidence>
<keyword evidence="11 12" id="KW-0464">Manganese</keyword>
<dbReference type="RefSeq" id="WP_002709857.1">
    <property type="nucleotide sequence ID" value="NZ_JH651384.1"/>
</dbReference>
<keyword evidence="3 12" id="KW-0997">Cell inner membrane</keyword>
<comment type="cofactor">
    <cofactor evidence="12">
        <name>Mn(2+)</name>
        <dbReference type="ChEBI" id="CHEBI:29035"/>
    </cofactor>
</comment>
<comment type="caution">
    <text evidence="12">Lacks conserved residue(s) required for the propagation of feature annotation.</text>
</comment>
<name>A0A656HHV4_THINJ</name>
<evidence type="ECO:0000256" key="7">
    <source>
        <dbReference type="ARBA" id="ARBA00022842"/>
    </source>
</evidence>
<evidence type="ECO:0000256" key="1">
    <source>
        <dbReference type="ARBA" id="ARBA00004651"/>
    </source>
</evidence>
<feature type="transmembrane region" description="Helical" evidence="12">
    <location>
        <begin position="281"/>
        <end position="309"/>
    </location>
</feature>
<feature type="transmembrane region" description="Helical" evidence="12">
    <location>
        <begin position="210"/>
        <end position="229"/>
    </location>
</feature>
<feature type="transmembrane region" description="Helical" evidence="12">
    <location>
        <begin position="244"/>
        <end position="261"/>
    </location>
</feature>
<evidence type="ECO:0000313" key="14">
    <source>
        <dbReference type="EMBL" id="EIJ35963.1"/>
    </source>
</evidence>
<dbReference type="UniPathway" id="UPA00281"/>
<comment type="function">
    <text evidence="12">Catalyzes the transfer of the GlcNAc-1-phosphate moiety from UDP-GlcNAc onto the carrier lipid undecaprenyl phosphate (C55-P), yielding GlcNAc-pyrophosphoryl-undecaprenyl (GlcNAc-PP-C55).</text>
</comment>
<keyword evidence="2 12" id="KW-1003">Cell membrane</keyword>
<dbReference type="GO" id="GO:0071555">
    <property type="term" value="P:cell wall organization"/>
    <property type="evidence" value="ECO:0007669"/>
    <property type="project" value="TreeGrafter"/>
</dbReference>
<comment type="cofactor">
    <cofactor evidence="12 13">
        <name>Mg(2+)</name>
        <dbReference type="ChEBI" id="CHEBI:18420"/>
    </cofactor>
</comment>
<evidence type="ECO:0000256" key="6">
    <source>
        <dbReference type="ARBA" id="ARBA00022692"/>
    </source>
</evidence>
<comment type="subcellular location">
    <subcellularLocation>
        <location evidence="12">Cell inner membrane</location>
        <topology evidence="12">Multi-pass membrane protein</topology>
    </subcellularLocation>
    <subcellularLocation>
        <location evidence="1">Cell membrane</location>
        <topology evidence="1">Multi-pass membrane protein</topology>
    </subcellularLocation>
</comment>
<evidence type="ECO:0000256" key="12">
    <source>
        <dbReference type="HAMAP-Rule" id="MF_02030"/>
    </source>
</evidence>
<feature type="binding site" evidence="13">
    <location>
        <position position="214"/>
    </location>
    <ligand>
        <name>Mg(2+)</name>
        <dbReference type="ChEBI" id="CHEBI:18420"/>
    </ligand>
</feature>
<evidence type="ECO:0000256" key="4">
    <source>
        <dbReference type="ARBA" id="ARBA00022676"/>
    </source>
</evidence>
<dbReference type="PROSITE" id="PS01348">
    <property type="entry name" value="MRAY_2"/>
    <property type="match status" value="1"/>
</dbReference>
<keyword evidence="4 12" id="KW-0328">Glycosyltransferase</keyword>
<keyword evidence="9 12" id="KW-1133">Transmembrane helix</keyword>
<feature type="transmembrane region" description="Helical" evidence="12">
    <location>
        <begin position="172"/>
        <end position="198"/>
    </location>
</feature>
<evidence type="ECO:0000313" key="15">
    <source>
        <dbReference type="Proteomes" id="UP000005317"/>
    </source>
</evidence>
<dbReference type="GO" id="GO:0030145">
    <property type="term" value="F:manganese ion binding"/>
    <property type="evidence" value="ECO:0007669"/>
    <property type="project" value="InterPro"/>
</dbReference>
<organism evidence="14 15">
    <name type="scientific">Thiothrix nivea (strain ATCC 35100 / DSM 5205 / JP2)</name>
    <dbReference type="NCBI Taxonomy" id="870187"/>
    <lineage>
        <taxon>Bacteria</taxon>
        <taxon>Pseudomonadati</taxon>
        <taxon>Pseudomonadota</taxon>
        <taxon>Gammaproteobacteria</taxon>
        <taxon>Thiotrichales</taxon>
        <taxon>Thiotrichaceae</taxon>
        <taxon>Thiothrix</taxon>
    </lineage>
</organism>
<dbReference type="InterPro" id="IPR012750">
    <property type="entry name" value="ECA_WecA-rel"/>
</dbReference>
<dbReference type="AlphaFoldDB" id="A0A656HHV4"/>
<dbReference type="InterPro" id="IPR000715">
    <property type="entry name" value="Glycosyl_transferase_4"/>
</dbReference>
<dbReference type="GO" id="GO:0044038">
    <property type="term" value="P:cell wall macromolecule biosynthetic process"/>
    <property type="evidence" value="ECO:0007669"/>
    <property type="project" value="TreeGrafter"/>
</dbReference>
<dbReference type="NCBIfam" id="TIGR02380">
    <property type="entry name" value="ECA_wecA"/>
    <property type="match status" value="1"/>
</dbReference>
<accession>A0A656HHV4</accession>
<evidence type="ECO:0000256" key="11">
    <source>
        <dbReference type="ARBA" id="ARBA00023211"/>
    </source>
</evidence>
<keyword evidence="10 12" id="KW-0472">Membrane</keyword>
<dbReference type="PANTHER" id="PTHR22926:SF3">
    <property type="entry name" value="UNDECAPRENYL-PHOSPHATE ALPHA-N-ACETYLGLUCOSAMINYL 1-PHOSPHATE TRANSFERASE"/>
    <property type="match status" value="1"/>
</dbReference>
<dbReference type="HAMAP" id="MF_02030">
    <property type="entry name" value="WecA_Gammaproteo"/>
    <property type="match status" value="1"/>
</dbReference>
<dbReference type="GO" id="GO:0005886">
    <property type="term" value="C:plasma membrane"/>
    <property type="evidence" value="ECO:0007669"/>
    <property type="project" value="UniProtKB-SubCell"/>
</dbReference>